<dbReference type="Gene3D" id="2.60.40.10">
    <property type="entry name" value="Immunoglobulins"/>
    <property type="match status" value="1"/>
</dbReference>
<feature type="transmembrane region" description="Helical" evidence="2">
    <location>
        <begin position="746"/>
        <end position="765"/>
    </location>
</feature>
<reference evidence="7" key="1">
    <citation type="submission" date="2016-11" db="EMBL/GenBank/DDBJ databases">
        <title>Actinomyces gypaetusis sp. nov. isolated from Gypaetus barbatus in Qinghai Tibet Plateau China.</title>
        <authorList>
            <person name="Meng X."/>
        </authorList>
    </citation>
    <scope>NUCLEOTIDE SEQUENCE [LARGE SCALE GENOMIC DNA]</scope>
    <source>
        <strain evidence="7">DSM 15383</strain>
    </source>
</reference>
<dbReference type="AlphaFoldDB" id="A0A1Q5PL30"/>
<evidence type="ECO:0000256" key="1">
    <source>
        <dbReference type="SAM" id="MobiDB-lite"/>
    </source>
</evidence>
<evidence type="ECO:0000259" key="4">
    <source>
        <dbReference type="Pfam" id="PF05738"/>
    </source>
</evidence>
<evidence type="ECO:0000313" key="6">
    <source>
        <dbReference type="EMBL" id="OKL47345.1"/>
    </source>
</evidence>
<evidence type="ECO:0000259" key="5">
    <source>
        <dbReference type="Pfam" id="PF17802"/>
    </source>
</evidence>
<dbReference type="GO" id="GO:0005975">
    <property type="term" value="P:carbohydrate metabolic process"/>
    <property type="evidence" value="ECO:0007669"/>
    <property type="project" value="UniProtKB-ARBA"/>
</dbReference>
<comment type="caution">
    <text evidence="6">The sequence shown here is derived from an EMBL/GenBank/DDBJ whole genome shotgun (WGS) entry which is preliminary data.</text>
</comment>
<gene>
    <name evidence="6" type="ORF">BM477_06665</name>
</gene>
<keyword evidence="7" id="KW-1185">Reference proteome</keyword>
<keyword evidence="2" id="KW-1133">Transmembrane helix</keyword>
<evidence type="ECO:0000256" key="2">
    <source>
        <dbReference type="SAM" id="Phobius"/>
    </source>
</evidence>
<dbReference type="OrthoDB" id="3248610at2"/>
<sequence length="771" mass="83695">MRLLSDSLIKKSKVLASIGIVVALCAAGSVPVQAAERPFPKYDLSFQWIHGEADPQWKPGDPGDGCLRSENPTVTHLSTFGFRTVLNPCDGVRTTMRWYYDDTQTGASAAPTNMFRLGVTWQHTRRDSNDPYVWKPVENMTMDGQKIDPNLYDPANQESVVVKKANGDWSHIPDRPTGFFEPKHVVFDDFFEFNEEHTFVWDSYLPVFADGGGMSIGTGSTGDTQGGSIGAKANGLYVSIPAYADFRYVLDTEYRQAMSVPGTDATGVAPKLPHRPLAKWSGPVEGSTYTTIQCLESADQFLAPVVTGKKTADVYPELAKKYPSVANSAGSVQIADGSGSYGLARWPYEFSLKQPGTWASAAGLRPFNYDSAAEKFLDYGDKNLPYKPTFESVKKEIPGYTYVDNDLPIDESGAFDKMGSGGIPTFKAAPNIRLSYHKTVGYETQHLYFTYKKTPGTFKLKKTSPDGKPIQGAKFALYQVVNDKVSPCGVKPDMTGVESLKVCELRTPQSTAEAIQMLESEPTGCEQVQARQVKLPEFDSADGTFVTDATGGYTPSGAPALEPGQYLLKEISAPEPYRILNQFTDFEIPLQAGTNDKGVLVPMQIPGVANVLNYPDMVIIPVSKTWNDKDDAAQVRPDSVEIELLADGAPTGKILRLTAKNGWSGTFEALKKAEDGHVIEYSVKEKTIPAYESQISGTTKYGFLVTNTYKPTPPPTPTTVPTPVPTPSSVEPPVPGGGLSQTGLDLFPGMVAVLALLTGGLLLVGGRQKQQ</sequence>
<dbReference type="CDD" id="cd00222">
    <property type="entry name" value="CollagenBindB"/>
    <property type="match status" value="1"/>
</dbReference>
<dbReference type="EMBL" id="MPDM01000007">
    <property type="protein sequence ID" value="OKL47345.1"/>
    <property type="molecule type" value="Genomic_DNA"/>
</dbReference>
<feature type="domain" description="CNA-B" evidence="4">
    <location>
        <begin position="620"/>
        <end position="708"/>
    </location>
</feature>
<dbReference type="Pfam" id="PF05738">
    <property type="entry name" value="Cna_B"/>
    <property type="match status" value="1"/>
</dbReference>
<dbReference type="InterPro" id="IPR041033">
    <property type="entry name" value="SpaA_PFL_dom_1"/>
</dbReference>
<feature type="compositionally biased region" description="Pro residues" evidence="1">
    <location>
        <begin position="712"/>
        <end position="735"/>
    </location>
</feature>
<dbReference type="InterPro" id="IPR013783">
    <property type="entry name" value="Ig-like_fold"/>
</dbReference>
<evidence type="ECO:0000313" key="7">
    <source>
        <dbReference type="Proteomes" id="UP000186465"/>
    </source>
</evidence>
<keyword evidence="2" id="KW-0812">Transmembrane</keyword>
<organism evidence="6 7">
    <name type="scientific">Boudabousia marimammalium</name>
    <dbReference type="NCBI Taxonomy" id="156892"/>
    <lineage>
        <taxon>Bacteria</taxon>
        <taxon>Bacillati</taxon>
        <taxon>Actinomycetota</taxon>
        <taxon>Actinomycetes</taxon>
        <taxon>Actinomycetales</taxon>
        <taxon>Actinomycetaceae</taxon>
        <taxon>Boudabousia</taxon>
    </lineage>
</organism>
<evidence type="ECO:0000256" key="3">
    <source>
        <dbReference type="SAM" id="SignalP"/>
    </source>
</evidence>
<feature type="signal peptide" evidence="3">
    <location>
        <begin position="1"/>
        <end position="34"/>
    </location>
</feature>
<dbReference type="Pfam" id="PF17802">
    <property type="entry name" value="SpaA"/>
    <property type="match status" value="1"/>
</dbReference>
<dbReference type="Gene3D" id="2.60.40.1140">
    <property type="entry name" value="Collagen-binding surface protein Cna, B-type domain"/>
    <property type="match status" value="1"/>
</dbReference>
<dbReference type="SUPFAM" id="SSF49478">
    <property type="entry name" value="Cna protein B-type domain"/>
    <property type="match status" value="1"/>
</dbReference>
<feature type="chain" id="PRO_5012502299" description="Prealbumin-like fold domain-containing protein" evidence="3">
    <location>
        <begin position="35"/>
        <end position="771"/>
    </location>
</feature>
<dbReference type="RefSeq" id="WP_075361916.1">
    <property type="nucleotide sequence ID" value="NZ_MPDM01000007.1"/>
</dbReference>
<protein>
    <recommendedName>
        <fullName evidence="8">Prealbumin-like fold domain-containing protein</fullName>
    </recommendedName>
</protein>
<name>A0A1Q5PL30_9ACTO</name>
<proteinExistence type="predicted"/>
<dbReference type="STRING" id="156892.BM477_06665"/>
<dbReference type="InterPro" id="IPR008454">
    <property type="entry name" value="Collagen-bd_Cna-like_B-typ_dom"/>
</dbReference>
<keyword evidence="3" id="KW-0732">Signal</keyword>
<dbReference type="Proteomes" id="UP000186465">
    <property type="component" value="Unassembled WGS sequence"/>
</dbReference>
<keyword evidence="2" id="KW-0472">Membrane</keyword>
<accession>A0A1Q5PL30</accession>
<evidence type="ECO:0008006" key="8">
    <source>
        <dbReference type="Google" id="ProtNLM"/>
    </source>
</evidence>
<feature type="region of interest" description="Disordered" evidence="1">
    <location>
        <begin position="712"/>
        <end position="737"/>
    </location>
</feature>
<feature type="domain" description="SpaA-like prealbumin fold" evidence="5">
    <location>
        <begin position="456"/>
        <end position="589"/>
    </location>
</feature>